<proteinExistence type="predicted"/>
<evidence type="ECO:0000256" key="1">
    <source>
        <dbReference type="SAM" id="Phobius"/>
    </source>
</evidence>
<protein>
    <submittedName>
        <fullName evidence="2">Pilus assembly protein PilW</fullName>
    </submittedName>
</protein>
<keyword evidence="1" id="KW-0812">Transmembrane</keyword>
<name>A0A1A9KEN9_9PSED</name>
<sequence length="258" mass="27201">MPAHSRRQAGLSLVELMVAMTLGLFLILGVTQMYLDGSTRTRYFAGQSENLDNARYLQQVLDARLSRAGYRRQPSARMSTAFPAQSKNGCSFAAGQALVRVDANTLCLRYQPRDAADTDCTGASLASLPGLTTPYATFSPSNDVVEKIGLAGGQLSCNGSVLADNVAAVHFDYGVDTGTDENTRQVAKYVASPGSAQTVRSLRYTLLLASSGSNLTGGMSTTACANWTTLSGGSACTDGDGTLRRIVSGSSMLRNLMP</sequence>
<dbReference type="PROSITE" id="PS00409">
    <property type="entry name" value="PROKAR_NTER_METHYL"/>
    <property type="match status" value="1"/>
</dbReference>
<accession>A0A1A9KEN9</accession>
<dbReference type="EMBL" id="CP015878">
    <property type="protein sequence ID" value="ANI15978.1"/>
    <property type="molecule type" value="Genomic_DNA"/>
</dbReference>
<dbReference type="AlphaFoldDB" id="A0A1A9KEN9"/>
<dbReference type="Pfam" id="PF07963">
    <property type="entry name" value="N_methyl"/>
    <property type="match status" value="1"/>
</dbReference>
<dbReference type="RefSeq" id="WP_064583598.1">
    <property type="nucleotide sequence ID" value="NZ_CP015878.1"/>
</dbReference>
<dbReference type="Proteomes" id="UP000077748">
    <property type="component" value="Chromosome"/>
</dbReference>
<organism evidence="2 3">
    <name type="scientific">Pseudomonas citronellolis</name>
    <dbReference type="NCBI Taxonomy" id="53408"/>
    <lineage>
        <taxon>Bacteria</taxon>
        <taxon>Pseudomonadati</taxon>
        <taxon>Pseudomonadota</taxon>
        <taxon>Gammaproteobacteria</taxon>
        <taxon>Pseudomonadales</taxon>
        <taxon>Pseudomonadaceae</taxon>
        <taxon>Pseudomonas</taxon>
    </lineage>
</organism>
<reference evidence="2 3" key="1">
    <citation type="submission" date="2016-05" db="EMBL/GenBank/DDBJ databases">
        <title>Genome Sequence of Pseudomonas citronellolis Strain SJTE-3, an Estrogens and Persistent Organic Pollutants degradation strain.</title>
        <authorList>
            <person name="Liang R."/>
        </authorList>
    </citation>
    <scope>NUCLEOTIDE SEQUENCE [LARGE SCALE GENOMIC DNA]</scope>
    <source>
        <strain evidence="2 3">SJTE-3</strain>
    </source>
</reference>
<keyword evidence="1" id="KW-1133">Transmembrane helix</keyword>
<dbReference type="InterPro" id="IPR012902">
    <property type="entry name" value="N_methyl_site"/>
</dbReference>
<feature type="transmembrane region" description="Helical" evidence="1">
    <location>
        <begin position="12"/>
        <end position="35"/>
    </location>
</feature>
<gene>
    <name evidence="2" type="ORF">A9C11_19255</name>
</gene>
<evidence type="ECO:0000313" key="2">
    <source>
        <dbReference type="EMBL" id="ANI15978.1"/>
    </source>
</evidence>
<keyword evidence="1" id="KW-0472">Membrane</keyword>
<evidence type="ECO:0000313" key="3">
    <source>
        <dbReference type="Proteomes" id="UP000077748"/>
    </source>
</evidence>